<dbReference type="InterPro" id="IPR000172">
    <property type="entry name" value="GMC_OxRdtase_N"/>
</dbReference>
<evidence type="ECO:0000256" key="3">
    <source>
        <dbReference type="ARBA" id="ARBA00010790"/>
    </source>
</evidence>
<name>A0AAD6CT16_9EURO</name>
<organism evidence="8 9">
    <name type="scientific">Penicillium frequentans</name>
    <dbReference type="NCBI Taxonomy" id="3151616"/>
    <lineage>
        <taxon>Eukaryota</taxon>
        <taxon>Fungi</taxon>
        <taxon>Dikarya</taxon>
        <taxon>Ascomycota</taxon>
        <taxon>Pezizomycotina</taxon>
        <taxon>Eurotiomycetes</taxon>
        <taxon>Eurotiomycetidae</taxon>
        <taxon>Eurotiales</taxon>
        <taxon>Aspergillaceae</taxon>
        <taxon>Penicillium</taxon>
    </lineage>
</organism>
<keyword evidence="6" id="KW-0285">Flavoprotein</keyword>
<evidence type="ECO:0000256" key="2">
    <source>
        <dbReference type="ARBA" id="ARBA00004496"/>
    </source>
</evidence>
<dbReference type="SUPFAM" id="SSF54373">
    <property type="entry name" value="FAD-linked reductases, C-terminal domain"/>
    <property type="match status" value="1"/>
</dbReference>
<dbReference type="Pfam" id="PF05199">
    <property type="entry name" value="GMC_oxred_C"/>
    <property type="match status" value="1"/>
</dbReference>
<dbReference type="InterPro" id="IPR012132">
    <property type="entry name" value="GMC_OxRdtase"/>
</dbReference>
<dbReference type="InterPro" id="IPR036188">
    <property type="entry name" value="FAD/NAD-bd_sf"/>
</dbReference>
<dbReference type="GO" id="GO:0016614">
    <property type="term" value="F:oxidoreductase activity, acting on CH-OH group of donors"/>
    <property type="evidence" value="ECO:0007669"/>
    <property type="project" value="InterPro"/>
</dbReference>
<feature type="binding site" evidence="6">
    <location>
        <position position="244"/>
    </location>
    <ligand>
        <name>FAD</name>
        <dbReference type="ChEBI" id="CHEBI:57692"/>
    </ligand>
</feature>
<dbReference type="GO" id="GO:0005737">
    <property type="term" value="C:cytoplasm"/>
    <property type="evidence" value="ECO:0007669"/>
    <property type="project" value="UniProtKB-SubCell"/>
</dbReference>
<evidence type="ECO:0000313" key="8">
    <source>
        <dbReference type="EMBL" id="KAJ5533038.1"/>
    </source>
</evidence>
<keyword evidence="6" id="KW-0274">FAD</keyword>
<dbReference type="PANTHER" id="PTHR11552">
    <property type="entry name" value="GLUCOSE-METHANOL-CHOLINE GMC OXIDOREDUCTASE"/>
    <property type="match status" value="1"/>
</dbReference>
<gene>
    <name evidence="8" type="ORF">N7494_009590</name>
</gene>
<dbReference type="Gene3D" id="3.50.50.60">
    <property type="entry name" value="FAD/NAD(P)-binding domain"/>
    <property type="match status" value="1"/>
</dbReference>
<dbReference type="InterPro" id="IPR007867">
    <property type="entry name" value="GMC_OxRtase_C"/>
</dbReference>
<accession>A0AAD6CT16</accession>
<evidence type="ECO:0000256" key="1">
    <source>
        <dbReference type="ARBA" id="ARBA00004191"/>
    </source>
</evidence>
<dbReference type="SUPFAM" id="SSF51905">
    <property type="entry name" value="FAD/NAD(P)-binding domain"/>
    <property type="match status" value="1"/>
</dbReference>
<keyword evidence="9" id="KW-1185">Reference proteome</keyword>
<feature type="domain" description="Glucose-methanol-choline oxidoreductase N-terminal" evidence="7">
    <location>
        <begin position="283"/>
        <end position="297"/>
    </location>
</feature>
<comment type="similarity">
    <text evidence="3">Belongs to the GMC oxidoreductase family.</text>
</comment>
<keyword evidence="5" id="KW-0964">Secreted</keyword>
<dbReference type="PROSITE" id="PS00624">
    <property type="entry name" value="GMC_OXRED_2"/>
    <property type="match status" value="1"/>
</dbReference>
<proteinExistence type="inferred from homology"/>
<dbReference type="EMBL" id="JAQIZZ010000007">
    <property type="protein sequence ID" value="KAJ5533038.1"/>
    <property type="molecule type" value="Genomic_DNA"/>
</dbReference>
<dbReference type="PIRSF" id="PIRSF000137">
    <property type="entry name" value="Alcohol_oxidase"/>
    <property type="match status" value="1"/>
</dbReference>
<evidence type="ECO:0000256" key="4">
    <source>
        <dbReference type="ARBA" id="ARBA00022490"/>
    </source>
</evidence>
<feature type="binding site" evidence="6">
    <location>
        <begin position="109"/>
        <end position="112"/>
    </location>
    <ligand>
        <name>FAD</name>
        <dbReference type="ChEBI" id="CHEBI:57692"/>
    </ligand>
</feature>
<evidence type="ECO:0000256" key="6">
    <source>
        <dbReference type="PIRSR" id="PIRSR000137-2"/>
    </source>
</evidence>
<sequence>MRCHFSLPLNLAPRSKMDEEYDYIIIGAGIGGLVLANRLSEDADVKVLVIEAGPNHIGDPFIDTPGLLSTLYGNPDYDWDYMSVPQVHANNRQIGQPRGRVVGGSSALNFSVVMYPTASNFQAWEALGNAGWGAENMAPYLRKFHTYSSPSEATAELLGTARYMNVEKQGSSGPIPISLPDVFGPFNKAWDETFAELGWQTDADPIEGRKLGAFTSPLTDTRQHTIPPEVAARPNLTLMAETMVQKIALAEEDGEVVAKGVHVETWKGKFQIKAKKEVIVCGGSLNTPQVLELSGIGNAELLRKHNIPVVIDNPAVGENLQDHALTTINFEIADGQISGDIMRDPAVVESLIKLYEQTHAGPLAGMPISMAYLPLVDGKGVVPKEEAEKLLSKYLDQDDIPANLRAQYAHLRKIILDPQDPSQHFLFLPSQLHMNPGKTTLSDVLEKKLPENYVSIMLLHNHPFSRGSVHIASASSDDKPIYDPNLLSHPLDIELMARQMQYVDQITSTGPFAALLKPGMREPENTKDLSDLEHVKEVVKERLYTCFHPAGSCAMLPKEIGGVVDFNLKVYGTKNLRVVDASVFPLETSGNIQAAVYAVAERAADLIKGQC</sequence>
<keyword evidence="5" id="KW-0134">Cell wall</keyword>
<comment type="caution">
    <text evidence="8">The sequence shown here is derived from an EMBL/GenBank/DDBJ whole genome shotgun (WGS) entry which is preliminary data.</text>
</comment>
<dbReference type="PANTHER" id="PTHR11552:SF210">
    <property type="entry name" value="GLUCOSE-METHANOL-CHOLINE OXIDOREDUCTASE N-TERMINAL DOMAIN-CONTAINING PROTEIN-RELATED"/>
    <property type="match status" value="1"/>
</dbReference>
<keyword evidence="4" id="KW-0963">Cytoplasm</keyword>
<dbReference type="Pfam" id="PF00732">
    <property type="entry name" value="GMC_oxred_N"/>
    <property type="match status" value="1"/>
</dbReference>
<evidence type="ECO:0000256" key="5">
    <source>
        <dbReference type="ARBA" id="ARBA00022512"/>
    </source>
</evidence>
<feature type="binding site" evidence="6">
    <location>
        <position position="101"/>
    </location>
    <ligand>
        <name>FAD</name>
        <dbReference type="ChEBI" id="CHEBI:57692"/>
    </ligand>
</feature>
<comment type="cofactor">
    <cofactor evidence="6">
        <name>FAD</name>
        <dbReference type="ChEBI" id="CHEBI:57692"/>
    </cofactor>
</comment>
<evidence type="ECO:0000313" key="9">
    <source>
        <dbReference type="Proteomes" id="UP001220324"/>
    </source>
</evidence>
<comment type="subcellular location">
    <subcellularLocation>
        <location evidence="2">Cytoplasm</location>
    </subcellularLocation>
    <subcellularLocation>
        <location evidence="1">Secreted</location>
        <location evidence="1">Cell wall</location>
    </subcellularLocation>
</comment>
<protein>
    <submittedName>
        <fullName evidence="8">Glucose-methanol-choline oxidoreductase</fullName>
    </submittedName>
</protein>
<dbReference type="GO" id="GO:0050660">
    <property type="term" value="F:flavin adenine dinucleotide binding"/>
    <property type="evidence" value="ECO:0007669"/>
    <property type="project" value="InterPro"/>
</dbReference>
<evidence type="ECO:0000259" key="7">
    <source>
        <dbReference type="PROSITE" id="PS00624"/>
    </source>
</evidence>
<dbReference type="Gene3D" id="3.30.560.10">
    <property type="entry name" value="Glucose Oxidase, domain 3"/>
    <property type="match status" value="1"/>
</dbReference>
<dbReference type="AlphaFoldDB" id="A0AAD6CT16"/>
<reference evidence="8 9" key="1">
    <citation type="journal article" date="2023" name="IMA Fungus">
        <title>Comparative genomic study of the Penicillium genus elucidates a diverse pangenome and 15 lateral gene transfer events.</title>
        <authorList>
            <person name="Petersen C."/>
            <person name="Sorensen T."/>
            <person name="Nielsen M.R."/>
            <person name="Sondergaard T.E."/>
            <person name="Sorensen J.L."/>
            <person name="Fitzpatrick D.A."/>
            <person name="Frisvad J.C."/>
            <person name="Nielsen K.L."/>
        </authorList>
    </citation>
    <scope>NUCLEOTIDE SEQUENCE [LARGE SCALE GENOMIC DNA]</scope>
    <source>
        <strain evidence="8 9">IBT 35679</strain>
    </source>
</reference>
<dbReference type="Proteomes" id="UP001220324">
    <property type="component" value="Unassembled WGS sequence"/>
</dbReference>